<feature type="region of interest" description="Disordered" evidence="1">
    <location>
        <begin position="82"/>
        <end position="179"/>
    </location>
</feature>
<accession>A0A9J6EPP5</accession>
<feature type="compositionally biased region" description="Polar residues" evidence="1">
    <location>
        <begin position="147"/>
        <end position="157"/>
    </location>
</feature>
<reference evidence="2" key="2">
    <citation type="submission" date="2021-09" db="EMBL/GenBank/DDBJ databases">
        <authorList>
            <person name="Jia N."/>
            <person name="Wang J."/>
            <person name="Shi W."/>
            <person name="Du L."/>
            <person name="Sun Y."/>
            <person name="Zhan W."/>
            <person name="Jiang J."/>
            <person name="Wang Q."/>
            <person name="Zhang B."/>
            <person name="Ji P."/>
            <person name="Sakyi L.B."/>
            <person name="Cui X."/>
            <person name="Yuan T."/>
            <person name="Jiang B."/>
            <person name="Yang W."/>
            <person name="Lam T.T.-Y."/>
            <person name="Chang Q."/>
            <person name="Ding S."/>
            <person name="Wang X."/>
            <person name="Zhu J."/>
            <person name="Ruan X."/>
            <person name="Zhao L."/>
            <person name="Wei J."/>
            <person name="Que T."/>
            <person name="Du C."/>
            <person name="Cheng J."/>
            <person name="Dai P."/>
            <person name="Han X."/>
            <person name="Huang E."/>
            <person name="Gao Y."/>
            <person name="Liu J."/>
            <person name="Shao H."/>
            <person name="Ye R."/>
            <person name="Li L."/>
            <person name="Wei W."/>
            <person name="Wang X."/>
            <person name="Wang C."/>
            <person name="Huo Q."/>
            <person name="Li W."/>
            <person name="Guo W."/>
            <person name="Chen H."/>
            <person name="Chen S."/>
            <person name="Zhou L."/>
            <person name="Zhou L."/>
            <person name="Ni X."/>
            <person name="Tian J."/>
            <person name="Zhou Y."/>
            <person name="Sheng Y."/>
            <person name="Liu T."/>
            <person name="Pan Y."/>
            <person name="Xia L."/>
            <person name="Li J."/>
            <person name="Zhao F."/>
            <person name="Cao W."/>
        </authorList>
    </citation>
    <scope>NUCLEOTIDE SEQUENCE</scope>
    <source>
        <strain evidence="2">Rmic-2018</strain>
        <tissue evidence="2">Larvae</tissue>
    </source>
</reference>
<dbReference type="Proteomes" id="UP000821866">
    <property type="component" value="Chromosome 11"/>
</dbReference>
<reference evidence="2" key="1">
    <citation type="journal article" date="2020" name="Cell">
        <title>Large-Scale Comparative Analyses of Tick Genomes Elucidate Their Genetic Diversity and Vector Capacities.</title>
        <authorList>
            <consortium name="Tick Genome and Microbiome Consortium (TIGMIC)"/>
            <person name="Jia N."/>
            <person name="Wang J."/>
            <person name="Shi W."/>
            <person name="Du L."/>
            <person name="Sun Y."/>
            <person name="Zhan W."/>
            <person name="Jiang J.F."/>
            <person name="Wang Q."/>
            <person name="Zhang B."/>
            <person name="Ji P."/>
            <person name="Bell-Sakyi L."/>
            <person name="Cui X.M."/>
            <person name="Yuan T.T."/>
            <person name="Jiang B.G."/>
            <person name="Yang W.F."/>
            <person name="Lam T.T."/>
            <person name="Chang Q.C."/>
            <person name="Ding S.J."/>
            <person name="Wang X.J."/>
            <person name="Zhu J.G."/>
            <person name="Ruan X.D."/>
            <person name="Zhao L."/>
            <person name="Wei J.T."/>
            <person name="Ye R.Z."/>
            <person name="Que T.C."/>
            <person name="Du C.H."/>
            <person name="Zhou Y.H."/>
            <person name="Cheng J.X."/>
            <person name="Dai P.F."/>
            <person name="Guo W.B."/>
            <person name="Han X.H."/>
            <person name="Huang E.J."/>
            <person name="Li L.F."/>
            <person name="Wei W."/>
            <person name="Gao Y.C."/>
            <person name="Liu J.Z."/>
            <person name="Shao H.Z."/>
            <person name="Wang X."/>
            <person name="Wang C.C."/>
            <person name="Yang T.C."/>
            <person name="Huo Q.B."/>
            <person name="Li W."/>
            <person name="Chen H.Y."/>
            <person name="Chen S.E."/>
            <person name="Zhou L.G."/>
            <person name="Ni X.B."/>
            <person name="Tian J.H."/>
            <person name="Sheng Y."/>
            <person name="Liu T."/>
            <person name="Pan Y.S."/>
            <person name="Xia L.Y."/>
            <person name="Li J."/>
            <person name="Zhao F."/>
            <person name="Cao W.C."/>
        </authorList>
    </citation>
    <scope>NUCLEOTIDE SEQUENCE</scope>
    <source>
        <strain evidence="2">Rmic-2018</strain>
    </source>
</reference>
<keyword evidence="3" id="KW-1185">Reference proteome</keyword>
<feature type="compositionally biased region" description="Basic residues" evidence="1">
    <location>
        <begin position="98"/>
        <end position="114"/>
    </location>
</feature>
<sequence length="179" mass="19623">MATMTAAWYSAFPTHVTSALAPYSQRSMTRNNNRVNSPAIFSWSGISSALICHVSSGAAFSGRNTRHQEGANHPHSHHAALSAMAQTTPADQTARIASSRRRYKPNIRSKKRKNLYAEHPSQPIPERPSSIRSPSPRDHSASFPPLGNSSSHQQPLESRSPSHSRRSGSCSAKRRNSRS</sequence>
<protein>
    <submittedName>
        <fullName evidence="2">Uncharacterized protein</fullName>
    </submittedName>
</protein>
<proteinExistence type="predicted"/>
<evidence type="ECO:0000313" key="3">
    <source>
        <dbReference type="Proteomes" id="UP000821866"/>
    </source>
</evidence>
<gene>
    <name evidence="2" type="ORF">HPB51_015522</name>
</gene>
<dbReference type="AlphaFoldDB" id="A0A9J6EPP5"/>
<dbReference type="EMBL" id="JABSTU010000003">
    <property type="protein sequence ID" value="KAH8035992.1"/>
    <property type="molecule type" value="Genomic_DNA"/>
</dbReference>
<evidence type="ECO:0000313" key="2">
    <source>
        <dbReference type="EMBL" id="KAH8035992.1"/>
    </source>
</evidence>
<name>A0A9J6EPP5_RHIMP</name>
<comment type="caution">
    <text evidence="2">The sequence shown here is derived from an EMBL/GenBank/DDBJ whole genome shotgun (WGS) entry which is preliminary data.</text>
</comment>
<feature type="compositionally biased region" description="Basic residues" evidence="1">
    <location>
        <begin position="162"/>
        <end position="179"/>
    </location>
</feature>
<evidence type="ECO:0000256" key="1">
    <source>
        <dbReference type="SAM" id="MobiDB-lite"/>
    </source>
</evidence>
<organism evidence="2 3">
    <name type="scientific">Rhipicephalus microplus</name>
    <name type="common">Cattle tick</name>
    <name type="synonym">Boophilus microplus</name>
    <dbReference type="NCBI Taxonomy" id="6941"/>
    <lineage>
        <taxon>Eukaryota</taxon>
        <taxon>Metazoa</taxon>
        <taxon>Ecdysozoa</taxon>
        <taxon>Arthropoda</taxon>
        <taxon>Chelicerata</taxon>
        <taxon>Arachnida</taxon>
        <taxon>Acari</taxon>
        <taxon>Parasitiformes</taxon>
        <taxon>Ixodida</taxon>
        <taxon>Ixodoidea</taxon>
        <taxon>Ixodidae</taxon>
        <taxon>Rhipicephalinae</taxon>
        <taxon>Rhipicephalus</taxon>
        <taxon>Boophilus</taxon>
    </lineage>
</organism>